<evidence type="ECO:0000256" key="8">
    <source>
        <dbReference type="ARBA" id="ARBA00038436"/>
    </source>
</evidence>
<evidence type="ECO:0000256" key="1">
    <source>
        <dbReference type="ARBA" id="ARBA00004429"/>
    </source>
</evidence>
<keyword evidence="6 9" id="KW-1133">Transmembrane helix</keyword>
<organism evidence="11 12">
    <name type="scientific">Rhodovulum euryhalinum</name>
    <dbReference type="NCBI Taxonomy" id="35805"/>
    <lineage>
        <taxon>Bacteria</taxon>
        <taxon>Pseudomonadati</taxon>
        <taxon>Pseudomonadota</taxon>
        <taxon>Alphaproteobacteria</taxon>
        <taxon>Rhodobacterales</taxon>
        <taxon>Paracoccaceae</taxon>
        <taxon>Rhodovulum</taxon>
    </lineage>
</organism>
<keyword evidence="2 9" id="KW-0813">Transport</keyword>
<dbReference type="InterPro" id="IPR007387">
    <property type="entry name" value="TRAP_DctQ"/>
</dbReference>
<dbReference type="Proteomes" id="UP000295142">
    <property type="component" value="Unassembled WGS sequence"/>
</dbReference>
<evidence type="ECO:0000256" key="6">
    <source>
        <dbReference type="ARBA" id="ARBA00022989"/>
    </source>
</evidence>
<comment type="similarity">
    <text evidence="8 9">Belongs to the TRAP transporter small permease family.</text>
</comment>
<dbReference type="OrthoDB" id="4250245at2"/>
<gene>
    <name evidence="11" type="ORF">EV655_10534</name>
</gene>
<dbReference type="Pfam" id="PF04290">
    <property type="entry name" value="DctQ"/>
    <property type="match status" value="1"/>
</dbReference>
<dbReference type="EMBL" id="SLWW01000005">
    <property type="protein sequence ID" value="TCO71929.1"/>
    <property type="molecule type" value="Genomic_DNA"/>
</dbReference>
<keyword evidence="12" id="KW-1185">Reference proteome</keyword>
<feature type="transmembrane region" description="Helical" evidence="9">
    <location>
        <begin position="221"/>
        <end position="239"/>
    </location>
</feature>
<sequence length="268" mass="30250">MRGESVWLGPLRGSVRVLMISSIAAALATWAWLAFGHFFTDGRISMYEMLRPAGRPMVQVMLATLTAALLFASIYLSDRVGAIEERPTGPFDILSLVASRLAMIAIAFIVIVMVYEVVSRYVFEKPTLWANELSLWIAGFVFLFAGLYAKQQRSHIRIYIIYDLMPRWMQKLSDCLSVALIWAFFLCLLWGGYTEAVVKFQRMETFGTAWDPPLPATIKPAILIVIGLVAVQALSNLIADWHKAPEHHSPLDEIDQTEIEQIRRAVED</sequence>
<feature type="domain" description="Tripartite ATP-independent periplasmic transporters DctQ component" evidence="10">
    <location>
        <begin position="109"/>
        <end position="241"/>
    </location>
</feature>
<dbReference type="PANTHER" id="PTHR35011">
    <property type="entry name" value="2,3-DIKETO-L-GULONATE TRAP TRANSPORTER SMALL PERMEASE PROTEIN YIAM"/>
    <property type="match status" value="1"/>
</dbReference>
<comment type="caution">
    <text evidence="11">The sequence shown here is derived from an EMBL/GenBank/DDBJ whole genome shotgun (WGS) entry which is preliminary data.</text>
</comment>
<comment type="subunit">
    <text evidence="9">The complex comprises the extracytoplasmic solute receptor protein and the two transmembrane proteins.</text>
</comment>
<dbReference type="AlphaFoldDB" id="A0A4R2KMF2"/>
<feature type="transmembrane region" description="Helical" evidence="9">
    <location>
        <begin position="58"/>
        <end position="76"/>
    </location>
</feature>
<keyword evidence="5 9" id="KW-0812">Transmembrane</keyword>
<evidence type="ECO:0000259" key="10">
    <source>
        <dbReference type="Pfam" id="PF04290"/>
    </source>
</evidence>
<comment type="caution">
    <text evidence="9">Lacks conserved residue(s) required for the propagation of feature annotation.</text>
</comment>
<evidence type="ECO:0000313" key="11">
    <source>
        <dbReference type="EMBL" id="TCO71929.1"/>
    </source>
</evidence>
<evidence type="ECO:0000256" key="4">
    <source>
        <dbReference type="ARBA" id="ARBA00022519"/>
    </source>
</evidence>
<dbReference type="RefSeq" id="WP_132543326.1">
    <property type="nucleotide sequence ID" value="NZ_SLWW01000005.1"/>
</dbReference>
<keyword evidence="7 9" id="KW-0472">Membrane</keyword>
<feature type="transmembrane region" description="Helical" evidence="9">
    <location>
        <begin position="172"/>
        <end position="193"/>
    </location>
</feature>
<keyword evidence="3" id="KW-1003">Cell membrane</keyword>
<name>A0A4R2KMF2_9RHOB</name>
<evidence type="ECO:0000256" key="2">
    <source>
        <dbReference type="ARBA" id="ARBA00022448"/>
    </source>
</evidence>
<evidence type="ECO:0000256" key="3">
    <source>
        <dbReference type="ARBA" id="ARBA00022475"/>
    </source>
</evidence>
<feature type="transmembrane region" description="Helical" evidence="9">
    <location>
        <begin position="17"/>
        <end position="38"/>
    </location>
</feature>
<feature type="transmembrane region" description="Helical" evidence="9">
    <location>
        <begin position="133"/>
        <end position="151"/>
    </location>
</feature>
<dbReference type="GO" id="GO:0005886">
    <property type="term" value="C:plasma membrane"/>
    <property type="evidence" value="ECO:0007669"/>
    <property type="project" value="UniProtKB-SubCell"/>
</dbReference>
<dbReference type="PANTHER" id="PTHR35011:SF4">
    <property type="entry name" value="SLL1102 PROTEIN"/>
    <property type="match status" value="1"/>
</dbReference>
<evidence type="ECO:0000256" key="9">
    <source>
        <dbReference type="RuleBase" id="RU369079"/>
    </source>
</evidence>
<feature type="transmembrane region" description="Helical" evidence="9">
    <location>
        <begin position="97"/>
        <end position="118"/>
    </location>
</feature>
<reference evidence="11 12" key="1">
    <citation type="submission" date="2019-03" db="EMBL/GenBank/DDBJ databases">
        <title>Genomic Encyclopedia of Type Strains, Phase IV (KMG-IV): sequencing the most valuable type-strain genomes for metagenomic binning, comparative biology and taxonomic classification.</title>
        <authorList>
            <person name="Goeker M."/>
        </authorList>
    </citation>
    <scope>NUCLEOTIDE SEQUENCE [LARGE SCALE GENOMIC DNA]</scope>
    <source>
        <strain evidence="11 12">DSM 4868</strain>
    </source>
</reference>
<evidence type="ECO:0000256" key="5">
    <source>
        <dbReference type="ARBA" id="ARBA00022692"/>
    </source>
</evidence>
<comment type="subcellular location">
    <subcellularLocation>
        <location evidence="1 9">Cell inner membrane</location>
        <topology evidence="1 9">Multi-pass membrane protein</topology>
    </subcellularLocation>
</comment>
<dbReference type="GO" id="GO:0022857">
    <property type="term" value="F:transmembrane transporter activity"/>
    <property type="evidence" value="ECO:0007669"/>
    <property type="project" value="UniProtKB-UniRule"/>
</dbReference>
<comment type="function">
    <text evidence="9">Part of the tripartite ATP-independent periplasmic (TRAP) transport system.</text>
</comment>
<dbReference type="InterPro" id="IPR055348">
    <property type="entry name" value="DctQ"/>
</dbReference>
<protein>
    <recommendedName>
        <fullName evidence="9">TRAP transporter small permease protein</fullName>
    </recommendedName>
</protein>
<evidence type="ECO:0000256" key="7">
    <source>
        <dbReference type="ARBA" id="ARBA00023136"/>
    </source>
</evidence>
<accession>A0A4R2KMF2</accession>
<keyword evidence="4 9" id="KW-0997">Cell inner membrane</keyword>
<proteinExistence type="inferred from homology"/>
<evidence type="ECO:0000313" key="12">
    <source>
        <dbReference type="Proteomes" id="UP000295142"/>
    </source>
</evidence>